<dbReference type="Proteomes" id="UP000218505">
    <property type="component" value="Chromosome"/>
</dbReference>
<dbReference type="KEGG" id="apre:CNX65_11565"/>
<dbReference type="PRINTS" id="PR00598">
    <property type="entry name" value="HTHMARR"/>
</dbReference>
<accession>A0A290Z478</accession>
<dbReference type="InterPro" id="IPR000835">
    <property type="entry name" value="HTH_MarR-typ"/>
</dbReference>
<keyword evidence="3" id="KW-1185">Reference proteome</keyword>
<reference evidence="2" key="1">
    <citation type="submission" date="2017-09" db="EMBL/GenBank/DDBJ databases">
        <title>Complete Genome Sequence of ansamitocin-producing Bacterium Actinosynnema pretiosum X47.</title>
        <authorList>
            <person name="Cao G."/>
            <person name="Zong G."/>
            <person name="Zhong C."/>
            <person name="Fu J."/>
        </authorList>
    </citation>
    <scope>NUCLEOTIDE SEQUENCE [LARGE SCALE GENOMIC DNA]</scope>
    <source>
        <strain evidence="2">X47</strain>
    </source>
</reference>
<organism evidence="2 3">
    <name type="scientific">Actinosynnema pretiosum</name>
    <dbReference type="NCBI Taxonomy" id="42197"/>
    <lineage>
        <taxon>Bacteria</taxon>
        <taxon>Bacillati</taxon>
        <taxon>Actinomycetota</taxon>
        <taxon>Actinomycetes</taxon>
        <taxon>Pseudonocardiales</taxon>
        <taxon>Pseudonocardiaceae</taxon>
        <taxon>Actinosynnema</taxon>
    </lineage>
</organism>
<feature type="domain" description="HTH marR-type" evidence="1">
    <location>
        <begin position="11"/>
        <end position="147"/>
    </location>
</feature>
<dbReference type="GO" id="GO:0006950">
    <property type="term" value="P:response to stress"/>
    <property type="evidence" value="ECO:0007669"/>
    <property type="project" value="TreeGrafter"/>
</dbReference>
<proteinExistence type="predicted"/>
<protein>
    <submittedName>
        <fullName evidence="2">MarR family transcriptional regulator</fullName>
    </submittedName>
</protein>
<dbReference type="InterPro" id="IPR036390">
    <property type="entry name" value="WH_DNA-bd_sf"/>
</dbReference>
<dbReference type="InterPro" id="IPR036388">
    <property type="entry name" value="WH-like_DNA-bd_sf"/>
</dbReference>
<sequence>MSDVRWLSADEQRVWRSFMTAVTRFTEHLDRQLQRDSGMPMAYYEILVALSESEGRALRMSELADLCHSSRSRLSHAVAKLEKQGWVARRACPSDRRGSIAELTDAGFAALAEAAPGHVGAVRSHLFDVLTPEQLDDLDRIGRAISGGLGSECAQVRAEREAEGDC</sequence>
<gene>
    <name evidence="2" type="ORF">CNX65_11565</name>
</gene>
<dbReference type="RefSeq" id="WP_096492784.1">
    <property type="nucleotide sequence ID" value="NZ_CP023445.1"/>
</dbReference>
<evidence type="ECO:0000313" key="2">
    <source>
        <dbReference type="EMBL" id="ATE53851.1"/>
    </source>
</evidence>
<dbReference type="SUPFAM" id="SSF46785">
    <property type="entry name" value="Winged helix' DNA-binding domain"/>
    <property type="match status" value="1"/>
</dbReference>
<name>A0A290Z478_9PSEU</name>
<dbReference type="PROSITE" id="PS50995">
    <property type="entry name" value="HTH_MARR_2"/>
    <property type="match status" value="1"/>
</dbReference>
<dbReference type="AlphaFoldDB" id="A0A290Z478"/>
<dbReference type="PANTHER" id="PTHR33164:SF99">
    <property type="entry name" value="MARR FAMILY REGULATORY PROTEIN"/>
    <property type="match status" value="1"/>
</dbReference>
<dbReference type="Pfam" id="PF12802">
    <property type="entry name" value="MarR_2"/>
    <property type="match status" value="1"/>
</dbReference>
<dbReference type="EMBL" id="CP023445">
    <property type="protein sequence ID" value="ATE53851.1"/>
    <property type="molecule type" value="Genomic_DNA"/>
</dbReference>
<dbReference type="PANTHER" id="PTHR33164">
    <property type="entry name" value="TRANSCRIPTIONAL REGULATOR, MARR FAMILY"/>
    <property type="match status" value="1"/>
</dbReference>
<evidence type="ECO:0000259" key="1">
    <source>
        <dbReference type="PROSITE" id="PS50995"/>
    </source>
</evidence>
<dbReference type="SMART" id="SM00347">
    <property type="entry name" value="HTH_MARR"/>
    <property type="match status" value="1"/>
</dbReference>
<dbReference type="InterPro" id="IPR039422">
    <property type="entry name" value="MarR/SlyA-like"/>
</dbReference>
<evidence type="ECO:0000313" key="3">
    <source>
        <dbReference type="Proteomes" id="UP000218505"/>
    </source>
</evidence>
<dbReference type="GO" id="GO:0003700">
    <property type="term" value="F:DNA-binding transcription factor activity"/>
    <property type="evidence" value="ECO:0007669"/>
    <property type="project" value="InterPro"/>
</dbReference>
<dbReference type="Gene3D" id="1.10.10.10">
    <property type="entry name" value="Winged helix-like DNA-binding domain superfamily/Winged helix DNA-binding domain"/>
    <property type="match status" value="1"/>
</dbReference>